<evidence type="ECO:0000256" key="3">
    <source>
        <dbReference type="SAM" id="MobiDB-lite"/>
    </source>
</evidence>
<dbReference type="Gene3D" id="2.60.300.12">
    <property type="entry name" value="HesB-like domain"/>
    <property type="match status" value="1"/>
</dbReference>
<gene>
    <name evidence="5" type="ORF">C2E21_8523</name>
</gene>
<proteinExistence type="inferred from homology"/>
<dbReference type="Pfam" id="PF01521">
    <property type="entry name" value="Fe-S_biosyn"/>
    <property type="match status" value="1"/>
</dbReference>
<dbReference type="InterPro" id="IPR016092">
    <property type="entry name" value="ATAP"/>
</dbReference>
<comment type="function">
    <text evidence="2">Involved in the assembly of mitochondrial iron-sulfur proteins. Probably involved in the binding of an intermediate of Fe/S cluster assembly.</text>
</comment>
<dbReference type="SUPFAM" id="SSF89360">
    <property type="entry name" value="HesB-like domain"/>
    <property type="match status" value="1"/>
</dbReference>
<comment type="caution">
    <text evidence="5">The sequence shown here is derived from an EMBL/GenBank/DDBJ whole genome shotgun (WGS) entry which is preliminary data.</text>
</comment>
<reference evidence="5 6" key="1">
    <citation type="journal article" date="2018" name="Plant J.">
        <title>Genome sequences of Chlorella sorokiniana UTEX 1602 and Micractinium conductrix SAG 241.80: implications to maltose excretion by a green alga.</title>
        <authorList>
            <person name="Arriola M.B."/>
            <person name="Velmurugan N."/>
            <person name="Zhang Y."/>
            <person name="Plunkett M.H."/>
            <person name="Hondzo H."/>
            <person name="Barney B.M."/>
        </authorList>
    </citation>
    <scope>NUCLEOTIDE SEQUENCE [LARGE SCALE GENOMIC DNA]</scope>
    <source>
        <strain evidence="6">UTEX 1602</strain>
    </source>
</reference>
<evidence type="ECO:0000313" key="5">
    <source>
        <dbReference type="EMBL" id="PRW21128.1"/>
    </source>
</evidence>
<protein>
    <submittedName>
        <fullName evidence="5">Iron-sulfur assembly-like mitochondrial</fullName>
    </submittedName>
</protein>
<dbReference type="GO" id="GO:0051537">
    <property type="term" value="F:2 iron, 2 sulfur cluster binding"/>
    <property type="evidence" value="ECO:0007669"/>
    <property type="project" value="TreeGrafter"/>
</dbReference>
<dbReference type="InterPro" id="IPR035903">
    <property type="entry name" value="HesB-like_dom_sf"/>
</dbReference>
<dbReference type="InterPro" id="IPR017870">
    <property type="entry name" value="FeS_cluster_insertion_CS"/>
</dbReference>
<evidence type="ECO:0000259" key="4">
    <source>
        <dbReference type="Pfam" id="PF01521"/>
    </source>
</evidence>
<dbReference type="InterPro" id="IPR000361">
    <property type="entry name" value="ATAP_core_dom"/>
</dbReference>
<dbReference type="OrthoDB" id="333486at2759"/>
<dbReference type="PANTHER" id="PTHR10072">
    <property type="entry name" value="IRON-SULFUR CLUSTER ASSEMBLY PROTEIN"/>
    <property type="match status" value="1"/>
</dbReference>
<keyword evidence="6" id="KW-1185">Reference proteome</keyword>
<evidence type="ECO:0000256" key="1">
    <source>
        <dbReference type="ARBA" id="ARBA00006718"/>
    </source>
</evidence>
<dbReference type="STRING" id="3076.A0A2P6TEQ4"/>
<name>A0A2P6TEQ4_CHLSO</name>
<dbReference type="InterPro" id="IPR050322">
    <property type="entry name" value="Fe-S_cluster_asmbl/transfer"/>
</dbReference>
<dbReference type="PROSITE" id="PS01152">
    <property type="entry name" value="HESB"/>
    <property type="match status" value="1"/>
</dbReference>
<sequence>MVHGSLAALAAVARRAAAAPRPRKAVLELTDAAADRIRNLLSKRDKEYLRLGVKTRGCNGMAYTLNYADSKGRFDELVESHGVKILVDPGALMHVLGTKMDFVEDRLKSEFVFVNPNAKGTCGCGESFTVDPKAAKQNAAAVKGDSSGEHGGSGDAAAAAAGGQGCSARTLLRAS</sequence>
<feature type="domain" description="Core" evidence="4">
    <location>
        <begin position="27"/>
        <end position="126"/>
    </location>
</feature>
<accession>A0A2P6TEQ4</accession>
<dbReference type="EMBL" id="LHPG02000020">
    <property type="protein sequence ID" value="PRW21128.1"/>
    <property type="molecule type" value="Genomic_DNA"/>
</dbReference>
<dbReference type="PANTHER" id="PTHR10072:SF41">
    <property type="entry name" value="IRON-SULFUR CLUSTER ASSEMBLY 1 HOMOLOG, MITOCHONDRIAL"/>
    <property type="match status" value="1"/>
</dbReference>
<comment type="similarity">
    <text evidence="1">Belongs to the HesB/IscA family.</text>
</comment>
<dbReference type="GO" id="GO:0016226">
    <property type="term" value="P:iron-sulfur cluster assembly"/>
    <property type="evidence" value="ECO:0007669"/>
    <property type="project" value="InterPro"/>
</dbReference>
<evidence type="ECO:0000256" key="2">
    <source>
        <dbReference type="ARBA" id="ARBA00057984"/>
    </source>
</evidence>
<dbReference type="Proteomes" id="UP000239899">
    <property type="component" value="Unassembled WGS sequence"/>
</dbReference>
<organism evidence="5 6">
    <name type="scientific">Chlorella sorokiniana</name>
    <name type="common">Freshwater green alga</name>
    <dbReference type="NCBI Taxonomy" id="3076"/>
    <lineage>
        <taxon>Eukaryota</taxon>
        <taxon>Viridiplantae</taxon>
        <taxon>Chlorophyta</taxon>
        <taxon>core chlorophytes</taxon>
        <taxon>Trebouxiophyceae</taxon>
        <taxon>Chlorellales</taxon>
        <taxon>Chlorellaceae</taxon>
        <taxon>Chlorella clade</taxon>
        <taxon>Chlorella</taxon>
    </lineage>
</organism>
<feature type="region of interest" description="Disordered" evidence="3">
    <location>
        <begin position="140"/>
        <end position="175"/>
    </location>
</feature>
<dbReference type="GO" id="GO:0005739">
    <property type="term" value="C:mitochondrion"/>
    <property type="evidence" value="ECO:0007669"/>
    <property type="project" value="TreeGrafter"/>
</dbReference>
<dbReference type="AlphaFoldDB" id="A0A2P6TEQ4"/>
<dbReference type="NCBIfam" id="TIGR00049">
    <property type="entry name" value="iron-sulfur cluster assembly accessory protein"/>
    <property type="match status" value="1"/>
</dbReference>
<evidence type="ECO:0000313" key="6">
    <source>
        <dbReference type="Proteomes" id="UP000239899"/>
    </source>
</evidence>
<dbReference type="FunFam" id="2.60.300.12:FF:000001">
    <property type="entry name" value="Iron-binding protein IscA"/>
    <property type="match status" value="1"/>
</dbReference>